<dbReference type="EMBL" id="JAUJYO010000003">
    <property type="protein sequence ID" value="KAK1320730.1"/>
    <property type="molecule type" value="Genomic_DNA"/>
</dbReference>
<evidence type="ECO:0000256" key="1">
    <source>
        <dbReference type="ARBA" id="ARBA00022857"/>
    </source>
</evidence>
<dbReference type="Gene3D" id="3.20.20.100">
    <property type="entry name" value="NADP-dependent oxidoreductase domain"/>
    <property type="match status" value="1"/>
</dbReference>
<dbReference type="PANTHER" id="PTHR43827">
    <property type="entry name" value="2,5-DIKETO-D-GLUCONIC ACID REDUCTASE"/>
    <property type="match status" value="1"/>
</dbReference>
<dbReference type="InterPro" id="IPR036812">
    <property type="entry name" value="NAD(P)_OxRdtase_dom_sf"/>
</dbReference>
<evidence type="ECO:0000256" key="2">
    <source>
        <dbReference type="ARBA" id="ARBA00023002"/>
    </source>
</evidence>
<sequence>MTGPTPPTTTVTLNSGCEMPMMGLGVWRMKDKSMKEVILHAIRIGYRHFDCADFL</sequence>
<dbReference type="AlphaFoldDB" id="A0AAV9F6Z5"/>
<dbReference type="SUPFAM" id="SSF51430">
    <property type="entry name" value="NAD(P)-linked oxidoreductase"/>
    <property type="match status" value="1"/>
</dbReference>
<gene>
    <name evidence="3" type="primary">S6PDH</name>
    <name evidence="3" type="ORF">QJS10_CPA03g02138</name>
</gene>
<reference evidence="3" key="2">
    <citation type="submission" date="2023-06" db="EMBL/GenBank/DDBJ databases">
        <authorList>
            <person name="Ma L."/>
            <person name="Liu K.-W."/>
            <person name="Li Z."/>
            <person name="Hsiao Y.-Y."/>
            <person name="Qi Y."/>
            <person name="Fu T."/>
            <person name="Tang G."/>
            <person name="Zhang D."/>
            <person name="Sun W.-H."/>
            <person name="Liu D.-K."/>
            <person name="Li Y."/>
            <person name="Chen G.-Z."/>
            <person name="Liu X.-D."/>
            <person name="Liao X.-Y."/>
            <person name="Jiang Y.-T."/>
            <person name="Yu X."/>
            <person name="Hao Y."/>
            <person name="Huang J."/>
            <person name="Zhao X.-W."/>
            <person name="Ke S."/>
            <person name="Chen Y.-Y."/>
            <person name="Wu W.-L."/>
            <person name="Hsu J.-L."/>
            <person name="Lin Y.-F."/>
            <person name="Huang M.-D."/>
            <person name="Li C.-Y."/>
            <person name="Huang L."/>
            <person name="Wang Z.-W."/>
            <person name="Zhao X."/>
            <person name="Zhong W.-Y."/>
            <person name="Peng D.-H."/>
            <person name="Ahmad S."/>
            <person name="Lan S."/>
            <person name="Zhang J.-S."/>
            <person name="Tsai W.-C."/>
            <person name="Van De Peer Y."/>
            <person name="Liu Z.-J."/>
        </authorList>
    </citation>
    <scope>NUCLEOTIDE SEQUENCE</scope>
    <source>
        <strain evidence="3">CP</strain>
        <tissue evidence="3">Leaves</tissue>
    </source>
</reference>
<accession>A0AAV9F6Z5</accession>
<keyword evidence="2" id="KW-0560">Oxidoreductase</keyword>
<dbReference type="GO" id="GO:0016616">
    <property type="term" value="F:oxidoreductase activity, acting on the CH-OH group of donors, NAD or NADP as acceptor"/>
    <property type="evidence" value="ECO:0007669"/>
    <property type="project" value="UniProtKB-ARBA"/>
</dbReference>
<protein>
    <submittedName>
        <fullName evidence="3">NADP-dependent D-sorbitol-6-phosphate dehydrogenase</fullName>
    </submittedName>
</protein>
<keyword evidence="1" id="KW-0521">NADP</keyword>
<name>A0AAV9F6Z5_ACOCL</name>
<evidence type="ECO:0000313" key="3">
    <source>
        <dbReference type="EMBL" id="KAK1320730.1"/>
    </source>
</evidence>
<evidence type="ECO:0000313" key="4">
    <source>
        <dbReference type="Proteomes" id="UP001180020"/>
    </source>
</evidence>
<organism evidence="3 4">
    <name type="scientific">Acorus calamus</name>
    <name type="common">Sweet flag</name>
    <dbReference type="NCBI Taxonomy" id="4465"/>
    <lineage>
        <taxon>Eukaryota</taxon>
        <taxon>Viridiplantae</taxon>
        <taxon>Streptophyta</taxon>
        <taxon>Embryophyta</taxon>
        <taxon>Tracheophyta</taxon>
        <taxon>Spermatophyta</taxon>
        <taxon>Magnoliopsida</taxon>
        <taxon>Liliopsida</taxon>
        <taxon>Acoraceae</taxon>
        <taxon>Acorus</taxon>
    </lineage>
</organism>
<dbReference type="InterPro" id="IPR020471">
    <property type="entry name" value="AKR"/>
</dbReference>
<comment type="caution">
    <text evidence="3">The sequence shown here is derived from an EMBL/GenBank/DDBJ whole genome shotgun (WGS) entry which is preliminary data.</text>
</comment>
<keyword evidence="4" id="KW-1185">Reference proteome</keyword>
<reference evidence="3" key="1">
    <citation type="journal article" date="2023" name="Nat. Commun.">
        <title>Diploid and tetraploid genomes of Acorus and the evolution of monocots.</title>
        <authorList>
            <person name="Ma L."/>
            <person name="Liu K.W."/>
            <person name="Li Z."/>
            <person name="Hsiao Y.Y."/>
            <person name="Qi Y."/>
            <person name="Fu T."/>
            <person name="Tang G.D."/>
            <person name="Zhang D."/>
            <person name="Sun W.H."/>
            <person name="Liu D.K."/>
            <person name="Li Y."/>
            <person name="Chen G.Z."/>
            <person name="Liu X.D."/>
            <person name="Liao X.Y."/>
            <person name="Jiang Y.T."/>
            <person name="Yu X."/>
            <person name="Hao Y."/>
            <person name="Huang J."/>
            <person name="Zhao X.W."/>
            <person name="Ke S."/>
            <person name="Chen Y.Y."/>
            <person name="Wu W.L."/>
            <person name="Hsu J.L."/>
            <person name="Lin Y.F."/>
            <person name="Huang M.D."/>
            <person name="Li C.Y."/>
            <person name="Huang L."/>
            <person name="Wang Z.W."/>
            <person name="Zhao X."/>
            <person name="Zhong W.Y."/>
            <person name="Peng D.H."/>
            <person name="Ahmad S."/>
            <person name="Lan S."/>
            <person name="Zhang J.S."/>
            <person name="Tsai W.C."/>
            <person name="Van de Peer Y."/>
            <person name="Liu Z.J."/>
        </authorList>
    </citation>
    <scope>NUCLEOTIDE SEQUENCE</scope>
    <source>
        <strain evidence="3">CP</strain>
    </source>
</reference>
<dbReference type="Proteomes" id="UP001180020">
    <property type="component" value="Unassembled WGS sequence"/>
</dbReference>
<proteinExistence type="predicted"/>
<dbReference type="PANTHER" id="PTHR43827:SF3">
    <property type="entry name" value="NADP-DEPENDENT OXIDOREDUCTASE DOMAIN-CONTAINING PROTEIN"/>
    <property type="match status" value="1"/>
</dbReference>